<dbReference type="Proteomes" id="UP000256805">
    <property type="component" value="Unassembled WGS sequence"/>
</dbReference>
<evidence type="ECO:0000256" key="1">
    <source>
        <dbReference type="SAM" id="MobiDB-lite"/>
    </source>
</evidence>
<organism evidence="2 3">
    <name type="scientific">Cupriavidus taiwanensis</name>
    <dbReference type="NCBI Taxonomy" id="164546"/>
    <lineage>
        <taxon>Bacteria</taxon>
        <taxon>Pseudomonadati</taxon>
        <taxon>Pseudomonadota</taxon>
        <taxon>Betaproteobacteria</taxon>
        <taxon>Burkholderiales</taxon>
        <taxon>Burkholderiaceae</taxon>
        <taxon>Cupriavidus</taxon>
    </lineage>
</organism>
<protein>
    <recommendedName>
        <fullName evidence="4">Tail assembly chaperone</fullName>
    </recommendedName>
</protein>
<dbReference type="EMBL" id="OVTA01000009">
    <property type="protein sequence ID" value="SPR97350.1"/>
    <property type="molecule type" value="Genomic_DNA"/>
</dbReference>
<dbReference type="InterPro" id="IPR038556">
    <property type="entry name" value="TAC_Gp13-like_sf"/>
</dbReference>
<sequence>MTILSKAAILGAADLQTEDVPVPEWGGAVRVAVMSGAARDRFMELQGDGKTPYSLFQARVLVSCVVDEAGDLLFAPEDVESLRKRSKVALDRVVDVAMRLNKLVPEAVEDEAKNSDAAPSGDSGSASASTLVSP</sequence>
<feature type="region of interest" description="Disordered" evidence="1">
    <location>
        <begin position="108"/>
        <end position="134"/>
    </location>
</feature>
<reference evidence="2 3" key="1">
    <citation type="submission" date="2018-01" db="EMBL/GenBank/DDBJ databases">
        <authorList>
            <person name="Gaut B.S."/>
            <person name="Morton B.R."/>
            <person name="Clegg M.T."/>
            <person name="Duvall M.R."/>
        </authorList>
    </citation>
    <scope>NUCLEOTIDE SEQUENCE [LARGE SCALE GENOMIC DNA]</scope>
    <source>
        <strain evidence="2">Cupriavidus taiwanensis cmp 52</strain>
    </source>
</reference>
<evidence type="ECO:0000313" key="3">
    <source>
        <dbReference type="Proteomes" id="UP000256805"/>
    </source>
</evidence>
<dbReference type="Gene3D" id="3.30.2220.20">
    <property type="entry name" value="Phage tail assembly chaperone gp13-like"/>
    <property type="match status" value="1"/>
</dbReference>
<evidence type="ECO:0008006" key="4">
    <source>
        <dbReference type="Google" id="ProtNLM"/>
    </source>
</evidence>
<proteinExistence type="predicted"/>
<name>A0A375IZN1_9BURK</name>
<dbReference type="AlphaFoldDB" id="A0A375IZN1"/>
<accession>A0A375IZN1</accession>
<feature type="compositionally biased region" description="Low complexity" evidence="1">
    <location>
        <begin position="115"/>
        <end position="134"/>
    </location>
</feature>
<gene>
    <name evidence="2" type="ORF">CBM2634_A170080</name>
</gene>
<dbReference type="RefSeq" id="WP_116383033.1">
    <property type="nucleotide sequence ID" value="NZ_LS483233.1"/>
</dbReference>
<evidence type="ECO:0000313" key="2">
    <source>
        <dbReference type="EMBL" id="SPR97350.1"/>
    </source>
</evidence>